<name>A0ABW5PJ11_9BACL</name>
<accession>A0ABW5PJ11</accession>
<comment type="caution">
    <text evidence="1">The sequence shown here is derived from an EMBL/GenBank/DDBJ whole genome shotgun (WGS) entry which is preliminary data.</text>
</comment>
<dbReference type="Proteomes" id="UP001597541">
    <property type="component" value="Unassembled WGS sequence"/>
</dbReference>
<reference evidence="2" key="1">
    <citation type="journal article" date="2019" name="Int. J. Syst. Evol. Microbiol.">
        <title>The Global Catalogue of Microorganisms (GCM) 10K type strain sequencing project: providing services to taxonomists for standard genome sequencing and annotation.</title>
        <authorList>
            <consortium name="The Broad Institute Genomics Platform"/>
            <consortium name="The Broad Institute Genome Sequencing Center for Infectious Disease"/>
            <person name="Wu L."/>
            <person name="Ma J."/>
        </authorList>
    </citation>
    <scope>NUCLEOTIDE SEQUENCE [LARGE SCALE GENOMIC DNA]</scope>
    <source>
        <strain evidence="2">KCTC 3950</strain>
    </source>
</reference>
<gene>
    <name evidence="1" type="ORF">ACFSUF_19100</name>
</gene>
<dbReference type="RefSeq" id="WP_377605475.1">
    <property type="nucleotide sequence ID" value="NZ_JBHUME010000012.1"/>
</dbReference>
<protein>
    <submittedName>
        <fullName evidence="1">Uncharacterized protein</fullName>
    </submittedName>
</protein>
<evidence type="ECO:0000313" key="2">
    <source>
        <dbReference type="Proteomes" id="UP001597541"/>
    </source>
</evidence>
<evidence type="ECO:0000313" key="1">
    <source>
        <dbReference type="EMBL" id="MFD2614524.1"/>
    </source>
</evidence>
<sequence length="97" mass="11221">MGVKHARPYKEIIDELMDAIKDIGRFYEFFEMNSEEWQNLNEEERGEVLEALADDVFYGLGAGQPIPVGTGMILYDKDFHLIEIQVDDRVVRTVKLV</sequence>
<dbReference type="EMBL" id="JBHUME010000012">
    <property type="protein sequence ID" value="MFD2614524.1"/>
    <property type="molecule type" value="Genomic_DNA"/>
</dbReference>
<proteinExistence type="predicted"/>
<organism evidence="1 2">
    <name type="scientific">Paenibacillus gansuensis</name>
    <dbReference type="NCBI Taxonomy" id="306542"/>
    <lineage>
        <taxon>Bacteria</taxon>
        <taxon>Bacillati</taxon>
        <taxon>Bacillota</taxon>
        <taxon>Bacilli</taxon>
        <taxon>Bacillales</taxon>
        <taxon>Paenibacillaceae</taxon>
        <taxon>Paenibacillus</taxon>
    </lineage>
</organism>
<keyword evidence="2" id="KW-1185">Reference proteome</keyword>